<protein>
    <submittedName>
        <fullName evidence="1">Uncharacterized protein</fullName>
    </submittedName>
</protein>
<gene>
    <name evidence="1" type="ORF">METZ01_LOCUS253716</name>
</gene>
<evidence type="ECO:0000313" key="1">
    <source>
        <dbReference type="EMBL" id="SVC00862.1"/>
    </source>
</evidence>
<feature type="non-terminal residue" evidence="1">
    <location>
        <position position="1"/>
    </location>
</feature>
<name>A0A382INL5_9ZZZZ</name>
<proteinExistence type="predicted"/>
<feature type="non-terminal residue" evidence="1">
    <location>
        <position position="52"/>
    </location>
</feature>
<organism evidence="1">
    <name type="scientific">marine metagenome</name>
    <dbReference type="NCBI Taxonomy" id="408172"/>
    <lineage>
        <taxon>unclassified sequences</taxon>
        <taxon>metagenomes</taxon>
        <taxon>ecological metagenomes</taxon>
    </lineage>
</organism>
<sequence>PTRRCTSDTPHRTVGGIYTDRCHVLDRSFAQLRWRPLARLLRRPRSRHQWAL</sequence>
<dbReference type="EMBL" id="UINC01068319">
    <property type="protein sequence ID" value="SVC00862.1"/>
    <property type="molecule type" value="Genomic_DNA"/>
</dbReference>
<accession>A0A382INL5</accession>
<dbReference type="AlphaFoldDB" id="A0A382INL5"/>
<reference evidence="1" key="1">
    <citation type="submission" date="2018-05" db="EMBL/GenBank/DDBJ databases">
        <authorList>
            <person name="Lanie J.A."/>
            <person name="Ng W.-L."/>
            <person name="Kazmierczak K.M."/>
            <person name="Andrzejewski T.M."/>
            <person name="Davidsen T.M."/>
            <person name="Wayne K.J."/>
            <person name="Tettelin H."/>
            <person name="Glass J.I."/>
            <person name="Rusch D."/>
            <person name="Podicherti R."/>
            <person name="Tsui H.-C.T."/>
            <person name="Winkler M.E."/>
        </authorList>
    </citation>
    <scope>NUCLEOTIDE SEQUENCE</scope>
</reference>